<feature type="compositionally biased region" description="Basic and acidic residues" evidence="1">
    <location>
        <begin position="402"/>
        <end position="414"/>
    </location>
</feature>
<dbReference type="OMA" id="PYFTFEG"/>
<accession>A0A8B7YA19</accession>
<protein>
    <submittedName>
        <fullName evidence="4 5">Uncharacterized protein LOC110978981</fullName>
    </submittedName>
</protein>
<dbReference type="Proteomes" id="UP000694845">
    <property type="component" value="Unplaced"/>
</dbReference>
<feature type="chain" id="PRO_5044665522" evidence="2">
    <location>
        <begin position="36"/>
        <end position="656"/>
    </location>
</feature>
<evidence type="ECO:0000256" key="2">
    <source>
        <dbReference type="SAM" id="SignalP"/>
    </source>
</evidence>
<evidence type="ECO:0000313" key="4">
    <source>
        <dbReference type="RefSeq" id="XP_022090087.1"/>
    </source>
</evidence>
<dbReference type="KEGG" id="aplc:110978981"/>
<organism evidence="3 5">
    <name type="scientific">Acanthaster planci</name>
    <name type="common">Crown-of-thorns starfish</name>
    <dbReference type="NCBI Taxonomy" id="133434"/>
    <lineage>
        <taxon>Eukaryota</taxon>
        <taxon>Metazoa</taxon>
        <taxon>Echinodermata</taxon>
        <taxon>Eleutherozoa</taxon>
        <taxon>Asterozoa</taxon>
        <taxon>Asteroidea</taxon>
        <taxon>Valvatacea</taxon>
        <taxon>Valvatida</taxon>
        <taxon>Acanthasteridae</taxon>
        <taxon>Acanthaster</taxon>
    </lineage>
</organism>
<name>A0A8B7YA19_ACAPL</name>
<feature type="region of interest" description="Disordered" evidence="1">
    <location>
        <begin position="453"/>
        <end position="482"/>
    </location>
</feature>
<dbReference type="RefSeq" id="XP_022090088.1">
    <property type="nucleotide sequence ID" value="XM_022234396.1"/>
</dbReference>
<sequence length="656" mass="72423">MSRIQLPSFPTLPLRYLLLFATCLFLLASLAPGRAAFYPAAHARPYRDILVQSVPQYYYYHPSPDPGSGQGIEPPAYNSGRQRSAWLYGDRPVLELEGRPGRRSASQNVEVRGDSSPVMVSRWATRNSVSKTNAQAVLASPDYFDMGLESSRKRGPNSGRTFQGMPPFQPPPSSSVLPDLLPPNLFNWTGVIGVRAARAKDAPGHPDSRKGLPYNRRHRHKDLQLFGANYDKKRHIQDAFSQNKEKRVFETADLSLGGYDKKHAKAGRDSNSETDNRAYLASSYAAAVRNNRKPVVETADLSFGGYDRSRLMRDGRGKRSHKQSPGQVFNVMPPFQPPPSSSLLPDLFSPHAVNDSLGIIGQRPTRPSATNPRGAPSDPSHLSGDHPIHPSGGQGPQADPQGPRHEGQEDHRQADGQGLRDQYDRPVKHAAEIPEAVADGVWHAQRSETHLYSNPFASLPPGSYQKLPAPEYTEESGSPQEPIHARDVLVKIDSRRLQLTYRLNAPPYFTFEGLLAQLATYLMPGFCVDLAVTRRDQNCEIISHMAALQTDRTQIWLIEIVDTGGNIIWMDQCIPDTRLFIVLGSRVSFKFRTHSLVPSAILPVSTEEASPEGTGDTTPEEPRERTHASVGLPASDHAQVPQGPPLTPQRQTSENS</sequence>
<gene>
    <name evidence="4 5" type="primary">LOC110978981</name>
</gene>
<evidence type="ECO:0000256" key="1">
    <source>
        <dbReference type="SAM" id="MobiDB-lite"/>
    </source>
</evidence>
<dbReference type="RefSeq" id="XP_022090087.1">
    <property type="nucleotide sequence ID" value="XM_022234395.1"/>
</dbReference>
<dbReference type="OrthoDB" id="10533648at2759"/>
<evidence type="ECO:0000313" key="3">
    <source>
        <dbReference type="Proteomes" id="UP000694845"/>
    </source>
</evidence>
<feature type="region of interest" description="Disordered" evidence="1">
    <location>
        <begin position="307"/>
        <end position="419"/>
    </location>
</feature>
<feature type="compositionally biased region" description="Low complexity" evidence="1">
    <location>
        <begin position="341"/>
        <end position="350"/>
    </location>
</feature>
<feature type="signal peptide" evidence="2">
    <location>
        <begin position="1"/>
        <end position="35"/>
    </location>
</feature>
<dbReference type="AlphaFoldDB" id="A0A8B7YA19"/>
<dbReference type="GeneID" id="110978981"/>
<feature type="compositionally biased region" description="Basic and acidic residues" evidence="1">
    <location>
        <begin position="307"/>
        <end position="317"/>
    </location>
</feature>
<evidence type="ECO:0000313" key="5">
    <source>
        <dbReference type="RefSeq" id="XP_022090088.1"/>
    </source>
</evidence>
<reference evidence="4 5" key="1">
    <citation type="submission" date="2025-04" db="UniProtKB">
        <authorList>
            <consortium name="RefSeq"/>
        </authorList>
    </citation>
    <scope>IDENTIFICATION</scope>
</reference>
<proteinExistence type="predicted"/>
<keyword evidence="2" id="KW-0732">Signal</keyword>
<keyword evidence="3" id="KW-1185">Reference proteome</keyword>
<feature type="region of interest" description="Disordered" evidence="1">
    <location>
        <begin position="603"/>
        <end position="656"/>
    </location>
</feature>